<protein>
    <submittedName>
        <fullName evidence="1">Uncharacterized protein</fullName>
    </submittedName>
</protein>
<dbReference type="EMBL" id="CP133594">
    <property type="protein sequence ID" value="WMW21917.1"/>
    <property type="molecule type" value="Genomic_DNA"/>
</dbReference>
<sequence length="70" mass="7921">MSNNDDFSWKNGKITTGNTLGKIVSIPLQEDSDIEIPEETKAGIEDNTDIIIDEFKEKMAEVLSRELHKK</sequence>
<dbReference type="RefSeq" id="WP_309307711.1">
    <property type="nucleotide sequence ID" value="NZ_CP133594.1"/>
</dbReference>
<name>A0AA51YGE6_9EURY</name>
<evidence type="ECO:0000313" key="1">
    <source>
        <dbReference type="EMBL" id="WMW21917.1"/>
    </source>
</evidence>
<keyword evidence="2" id="KW-1185">Reference proteome</keyword>
<dbReference type="KEGG" id="mmav:RE476_11155"/>
<dbReference type="AlphaFoldDB" id="A0AA51YGE6"/>
<reference evidence="1" key="1">
    <citation type="submission" date="2023-08" db="EMBL/GenBank/DDBJ databases">
        <title>Methanolobus mangrovi sp. nov. and Methanolobus sediminis sp. nov, two novel methylotrophic methanogens isolated from mangrove sediments in China.</title>
        <authorList>
            <person name="Zhou J."/>
        </authorList>
    </citation>
    <scope>NUCLEOTIDE SEQUENCE</scope>
    <source>
        <strain evidence="1">FTZ2</strain>
    </source>
</reference>
<dbReference type="GeneID" id="84230706"/>
<evidence type="ECO:0000313" key="2">
    <source>
        <dbReference type="Proteomes" id="UP001183006"/>
    </source>
</evidence>
<gene>
    <name evidence="1" type="ORF">RE476_11155</name>
</gene>
<organism evidence="1 2">
    <name type="scientific">Methanolobus mangrovi</name>
    <dbReference type="NCBI Taxonomy" id="3072977"/>
    <lineage>
        <taxon>Archaea</taxon>
        <taxon>Methanobacteriati</taxon>
        <taxon>Methanobacteriota</taxon>
        <taxon>Stenosarchaea group</taxon>
        <taxon>Methanomicrobia</taxon>
        <taxon>Methanosarcinales</taxon>
        <taxon>Methanosarcinaceae</taxon>
        <taxon>Methanolobus</taxon>
    </lineage>
</organism>
<proteinExistence type="predicted"/>
<dbReference type="Proteomes" id="UP001183006">
    <property type="component" value="Chromosome"/>
</dbReference>
<accession>A0AA51YGE6</accession>